<organism evidence="2 3">
    <name type="scientific">Drechmeria coniospora</name>
    <name type="common">Nematophagous fungus</name>
    <name type="synonym">Meria coniospora</name>
    <dbReference type="NCBI Taxonomy" id="98403"/>
    <lineage>
        <taxon>Eukaryota</taxon>
        <taxon>Fungi</taxon>
        <taxon>Dikarya</taxon>
        <taxon>Ascomycota</taxon>
        <taxon>Pezizomycotina</taxon>
        <taxon>Sordariomycetes</taxon>
        <taxon>Hypocreomycetidae</taxon>
        <taxon>Hypocreales</taxon>
        <taxon>Ophiocordycipitaceae</taxon>
        <taxon>Drechmeria</taxon>
    </lineage>
</organism>
<keyword evidence="3" id="KW-1185">Reference proteome</keyword>
<feature type="region of interest" description="Disordered" evidence="1">
    <location>
        <begin position="214"/>
        <end position="236"/>
    </location>
</feature>
<evidence type="ECO:0000313" key="2">
    <source>
        <dbReference type="EMBL" id="KYK58339.1"/>
    </source>
</evidence>
<dbReference type="Proteomes" id="UP000076580">
    <property type="component" value="Chromosome 02"/>
</dbReference>
<dbReference type="EMBL" id="LAYC01000002">
    <property type="protein sequence ID" value="KYK58339.1"/>
    <property type="molecule type" value="Genomic_DNA"/>
</dbReference>
<name>A0A151GMK3_DRECN</name>
<dbReference type="GeneID" id="63717995"/>
<dbReference type="STRING" id="98403.A0A151GMK3"/>
<proteinExistence type="predicted"/>
<gene>
    <name evidence="2" type="ORF">DCS_05352</name>
</gene>
<evidence type="ECO:0000256" key="1">
    <source>
        <dbReference type="SAM" id="MobiDB-lite"/>
    </source>
</evidence>
<protein>
    <submittedName>
        <fullName evidence="2">Uncharacterized protein</fullName>
    </submittedName>
</protein>
<dbReference type="InParanoid" id="A0A151GMK3"/>
<comment type="caution">
    <text evidence="2">The sequence shown here is derived from an EMBL/GenBank/DDBJ whole genome shotgun (WGS) entry which is preliminary data.</text>
</comment>
<reference evidence="2 3" key="1">
    <citation type="journal article" date="2016" name="Sci. Rep.">
        <title>Insights into Adaptations to a Near-Obligate Nematode Endoparasitic Lifestyle from the Finished Genome of Drechmeria coniospora.</title>
        <authorList>
            <person name="Zhang L."/>
            <person name="Zhou Z."/>
            <person name="Guo Q."/>
            <person name="Fokkens L."/>
            <person name="Miskei M."/>
            <person name="Pocsi I."/>
            <person name="Zhang W."/>
            <person name="Chen M."/>
            <person name="Wang L."/>
            <person name="Sun Y."/>
            <person name="Donzelli B.G."/>
            <person name="Gibson D.M."/>
            <person name="Nelson D.R."/>
            <person name="Luo J.G."/>
            <person name="Rep M."/>
            <person name="Liu H."/>
            <person name="Yang S."/>
            <person name="Wang J."/>
            <person name="Krasnoff S.B."/>
            <person name="Xu Y."/>
            <person name="Molnar I."/>
            <person name="Lin M."/>
        </authorList>
    </citation>
    <scope>NUCLEOTIDE SEQUENCE [LARGE SCALE GENOMIC DNA]</scope>
    <source>
        <strain evidence="2 3">ARSEF 6962</strain>
    </source>
</reference>
<dbReference type="RefSeq" id="XP_040657691.1">
    <property type="nucleotide sequence ID" value="XM_040802658.1"/>
</dbReference>
<dbReference type="OrthoDB" id="5279705at2759"/>
<feature type="region of interest" description="Disordered" evidence="1">
    <location>
        <begin position="1"/>
        <end position="109"/>
    </location>
</feature>
<accession>A0A151GMK3</accession>
<evidence type="ECO:0000313" key="3">
    <source>
        <dbReference type="Proteomes" id="UP000076580"/>
    </source>
</evidence>
<feature type="compositionally biased region" description="Basic and acidic residues" evidence="1">
    <location>
        <begin position="84"/>
        <end position="94"/>
    </location>
</feature>
<feature type="compositionally biased region" description="Low complexity" evidence="1">
    <location>
        <begin position="31"/>
        <end position="50"/>
    </location>
</feature>
<dbReference type="AlphaFoldDB" id="A0A151GMK3"/>
<sequence length="236" mass="26470">MQRPERKSSPVGGMLSFAPTPTLASWDHRPSVSSPLSSSPIRASSPVSPVGKNLFPQRLVQSSPIGLPPSKFASRPARPNPVMRKREEANEARRRSFLQRVRQKSDDKAWQRRDIEGQFLKSSWLANLGKLTHDAPPDSTEADIEEAMAFWEQHRHGPSLDRDEATTPTNLELDELEAMVTSYEQQQLASRRPPSPDMSDAEYDDIFAELISQEQFGLHEPPHSSDGMDMTEDAGR</sequence>